<dbReference type="WBParaSite" id="nRc.2.0.1.t10160-RA">
    <property type="protein sequence ID" value="nRc.2.0.1.t10160-RA"/>
    <property type="gene ID" value="nRc.2.0.1.g10160"/>
</dbReference>
<comment type="function">
    <text evidence="13">Scramblase that mediates the translocation of glucosaminylphosphatidylinositol (alpha-D-GlcN-(1-6)-(1,2-diacyl-sn-glycero-3-phospho)-1D-myo-inositol, GlcN-PI) across the endoplasmic reticulum (ER) membrane, from the cytosolic leaflet to the luminal leaflet of the ER membrane, where it participates in the biosynthesis of glycosylphosphatidylinositol (GPI). GPI is a lipid glycoconjugate involved in post-translational modification of proteins. Can also translocate 1,2-diacyl-sn-glycero-3-phospho-(1D-myo-inositol) (phosphatidylinositol or PI), as well as several other phospholipids (1,2-diacyl-sn-glycero-3-phosphocholine, 1,2-diacyl-sn-glycero-3-phosphoethanolamine), and N-acetylglucosaminylphosphatidylinositol (GlcNAc-PI) in vitro.</text>
</comment>
<feature type="transmembrane region" description="Helical" evidence="16">
    <location>
        <begin position="510"/>
        <end position="525"/>
    </location>
</feature>
<feature type="compositionally biased region" description="Basic and acidic residues" evidence="15">
    <location>
        <begin position="220"/>
        <end position="238"/>
    </location>
</feature>
<feature type="region of interest" description="Disordered" evidence="15">
    <location>
        <begin position="1"/>
        <end position="30"/>
    </location>
</feature>
<feature type="region of interest" description="Disordered" evidence="15">
    <location>
        <begin position="85"/>
        <end position="104"/>
    </location>
</feature>
<sequence>IAVVPNSYRRTSLSPATVNQNKSINNDENASTTATGRKYLLAIEDGRRLSSSFTDVAPSATSGSGDGFFNSPIYTRTEWRTNHMINDTDQNDSDEQDSSSHRSLKSLSKELAGVLLNTGGGGTAGEGRSSSYRRSMRVKTVPSHRSGIGGSGSSHSLSSEAFVGQSLAARRQAYFTLLEQSRNASKERFGKGGTGTRQSTNEMGVAEAALQHRQSMPGYAHDRSGSMGGPDHKEYEARKGRSKNYMISDEIEALLEIPMSRRCLIPAPVAAAALRSVSPHSRQPILAHRSIAGSGNGSSSNHSSLGSITLEKSIHTELDQQQQKVTDETPIKTTDIPRVDGGNLELPPMIGPYEASRLSVLSFSPNPLRTIPNCSSFSGEIVSLLQLNDKQKYLPIFTVEELHYRMRDLEKIGTSSNKMNITIRYQSTSIGKLRLLYTAKQSTESLRSLGFTDKDIDEVKGIFTDTNFYFLALTFFVAAVHLLLDFLAFKNDISFWRNRKTMVGISTKTLIWRFFSQAIVFFYLLDENTSLLILIPTGLGVLIELWKLSKAFKVTIDFRGKFGSPRLRFGLVSKQEQETADFDAQGMHYLVYILTPLCISGAVYSLLYVPHKSWYSWFVQSLANAVYAFGFLFMLPQLFINYKLKSVAHLPWRAFMYKAFNTFIDDMFAFIISMPTAHRVACFRDDVVFVVYLYQRYLYPVDKSRVNEFGECFDKEENKKTK</sequence>
<evidence type="ECO:0000256" key="2">
    <source>
        <dbReference type="ARBA" id="ARBA00009310"/>
    </source>
</evidence>
<comment type="catalytic activity">
    <reaction evidence="9">
        <text>6-(alpha-D-glucosaminyl)-(1-octadecanoyl,2-(9Z)-octadecenoyl-sn-glycero-3-phospho)-1D-myo-inositol(in) = 6-(alpha-D-glucosaminyl)-(1-octadecanoyl,2-(9Z)-octadecenoyl-sn-glycero-3-phospho)-1D-myo-inositol(out)</text>
        <dbReference type="Rhea" id="RHEA:71495"/>
        <dbReference type="ChEBI" id="CHEBI:190691"/>
    </reaction>
</comment>
<dbReference type="InterPro" id="IPR008429">
    <property type="entry name" value="CLPTM1"/>
</dbReference>
<organism evidence="17 18">
    <name type="scientific">Romanomermis culicivorax</name>
    <name type="common">Nematode worm</name>
    <dbReference type="NCBI Taxonomy" id="13658"/>
    <lineage>
        <taxon>Eukaryota</taxon>
        <taxon>Metazoa</taxon>
        <taxon>Ecdysozoa</taxon>
        <taxon>Nematoda</taxon>
        <taxon>Enoplea</taxon>
        <taxon>Dorylaimia</taxon>
        <taxon>Mermithida</taxon>
        <taxon>Mermithoidea</taxon>
        <taxon>Mermithidae</taxon>
        <taxon>Romanomermis</taxon>
    </lineage>
</organism>
<keyword evidence="5 16" id="KW-0472">Membrane</keyword>
<dbReference type="Proteomes" id="UP000887565">
    <property type="component" value="Unplaced"/>
</dbReference>
<evidence type="ECO:0000256" key="16">
    <source>
        <dbReference type="SAM" id="Phobius"/>
    </source>
</evidence>
<feature type="transmembrane region" description="Helical" evidence="16">
    <location>
        <begin position="468"/>
        <end position="489"/>
    </location>
</feature>
<dbReference type="AlphaFoldDB" id="A0A915I7N0"/>
<evidence type="ECO:0000313" key="18">
    <source>
        <dbReference type="WBParaSite" id="nRc.2.0.1.t10160-RA"/>
    </source>
</evidence>
<evidence type="ECO:0000256" key="9">
    <source>
        <dbReference type="ARBA" id="ARBA00036810"/>
    </source>
</evidence>
<evidence type="ECO:0000256" key="10">
    <source>
        <dbReference type="ARBA" id="ARBA00040905"/>
    </source>
</evidence>
<feature type="region of interest" description="Disordered" evidence="15">
    <location>
        <begin position="317"/>
        <end position="343"/>
    </location>
</feature>
<evidence type="ECO:0000256" key="7">
    <source>
        <dbReference type="ARBA" id="ARBA00024631"/>
    </source>
</evidence>
<evidence type="ECO:0000256" key="11">
    <source>
        <dbReference type="ARBA" id="ARBA00042320"/>
    </source>
</evidence>
<evidence type="ECO:0000256" key="13">
    <source>
        <dbReference type="ARBA" id="ARBA00045827"/>
    </source>
</evidence>
<feature type="compositionally biased region" description="Basic and acidic residues" evidence="15">
    <location>
        <begin position="325"/>
        <end position="338"/>
    </location>
</feature>
<feature type="region of interest" description="Disordered" evidence="15">
    <location>
        <begin position="217"/>
        <end position="238"/>
    </location>
</feature>
<feature type="compositionally biased region" description="Polar residues" evidence="15">
    <location>
        <begin position="8"/>
        <end position="30"/>
    </location>
</feature>
<feature type="transmembrane region" description="Helical" evidence="16">
    <location>
        <begin position="589"/>
        <end position="608"/>
    </location>
</feature>
<keyword evidence="17" id="KW-1185">Reference proteome</keyword>
<reference evidence="18" key="1">
    <citation type="submission" date="2022-11" db="UniProtKB">
        <authorList>
            <consortium name="WormBaseParasite"/>
        </authorList>
    </citation>
    <scope>IDENTIFICATION</scope>
</reference>
<feature type="transmembrane region" description="Helical" evidence="16">
    <location>
        <begin position="531"/>
        <end position="549"/>
    </location>
</feature>
<evidence type="ECO:0000256" key="14">
    <source>
        <dbReference type="ARBA" id="ARBA00093208"/>
    </source>
</evidence>
<comment type="catalytic activity">
    <reaction evidence="7">
        <text>a 1,2-diacyl-sn-glycero-3-phosphocholine(in) = a 1,2-diacyl-sn-glycero-3-phosphocholine(out)</text>
        <dbReference type="Rhea" id="RHEA:38571"/>
        <dbReference type="ChEBI" id="CHEBI:57643"/>
    </reaction>
</comment>
<feature type="region of interest" description="Disordered" evidence="15">
    <location>
        <begin position="115"/>
        <end position="158"/>
    </location>
</feature>
<dbReference type="Pfam" id="PF05602">
    <property type="entry name" value="CLPTM1"/>
    <property type="match status" value="1"/>
</dbReference>
<comment type="catalytic activity">
    <reaction evidence="8">
        <text>a 1,2-diacyl-sn-glycero-3-phospho-(1D-myo-inositol)(in) = a 1,2-diacyl-sn-glycero-3-phospho-(1D-myo-inositol)(out)</text>
        <dbReference type="Rhea" id="RHEA:38691"/>
        <dbReference type="ChEBI" id="CHEBI:57880"/>
    </reaction>
</comment>
<comment type="subcellular location">
    <subcellularLocation>
        <location evidence="1">Membrane</location>
        <topology evidence="1">Multi-pass membrane protein</topology>
    </subcellularLocation>
</comment>
<evidence type="ECO:0000256" key="8">
    <source>
        <dbReference type="ARBA" id="ARBA00035895"/>
    </source>
</evidence>
<accession>A0A915I7N0</accession>
<comment type="catalytic activity">
    <reaction evidence="14">
        <text>a 6-(alpha-D-glucosaminyl)-1-(1,2-diacyl-sn-glycero-3-phospho)-1D-myo-inositol(in) = a 6-(alpha-D-glucosaminyl)-1-(1,2-diacyl-sn-glycero-3-phospho)-1D-myo-inositol(out)</text>
        <dbReference type="Rhea" id="RHEA:71491"/>
        <dbReference type="ChEBI" id="CHEBI:57997"/>
    </reaction>
</comment>
<protein>
    <recommendedName>
        <fullName evidence="10">Lipid scramblase CLPTM1L</fullName>
    </recommendedName>
    <alternativeName>
        <fullName evidence="12">Cisplatin resistance-related protein 9</fullName>
    </alternativeName>
    <alternativeName>
        <fullName evidence="11">Cleft lip and palate transmembrane protein 1-like protein</fullName>
    </alternativeName>
</protein>
<evidence type="ECO:0000256" key="15">
    <source>
        <dbReference type="SAM" id="MobiDB-lite"/>
    </source>
</evidence>
<dbReference type="GO" id="GO:0016020">
    <property type="term" value="C:membrane"/>
    <property type="evidence" value="ECO:0007669"/>
    <property type="project" value="UniProtKB-SubCell"/>
</dbReference>
<evidence type="ECO:0000256" key="12">
    <source>
        <dbReference type="ARBA" id="ARBA00043155"/>
    </source>
</evidence>
<keyword evidence="4 16" id="KW-1133">Transmembrane helix</keyword>
<feature type="transmembrane region" description="Helical" evidence="16">
    <location>
        <begin position="614"/>
        <end position="635"/>
    </location>
</feature>
<evidence type="ECO:0000313" key="17">
    <source>
        <dbReference type="Proteomes" id="UP000887565"/>
    </source>
</evidence>
<dbReference type="GO" id="GO:0012505">
    <property type="term" value="C:endomembrane system"/>
    <property type="evidence" value="ECO:0007669"/>
    <property type="project" value="TreeGrafter"/>
</dbReference>
<dbReference type="PANTHER" id="PTHR21347">
    <property type="entry name" value="CLEFT LIP AND PALATE ASSOCIATED TRANSMEMBRANE PROTEIN-RELATED"/>
    <property type="match status" value="1"/>
</dbReference>
<evidence type="ECO:0000256" key="3">
    <source>
        <dbReference type="ARBA" id="ARBA00022692"/>
    </source>
</evidence>
<proteinExistence type="inferred from homology"/>
<name>A0A915I7N0_ROMCU</name>
<dbReference type="PANTHER" id="PTHR21347:SF0">
    <property type="entry name" value="LIPID SCRAMBLASE CLPTM1L"/>
    <property type="match status" value="1"/>
</dbReference>
<evidence type="ECO:0000256" key="6">
    <source>
        <dbReference type="ARBA" id="ARBA00024615"/>
    </source>
</evidence>
<evidence type="ECO:0000256" key="4">
    <source>
        <dbReference type="ARBA" id="ARBA00022989"/>
    </source>
</evidence>
<evidence type="ECO:0000256" key="1">
    <source>
        <dbReference type="ARBA" id="ARBA00004141"/>
    </source>
</evidence>
<comment type="catalytic activity">
    <reaction evidence="6">
        <text>a 1,2-diacyl-sn-glycero-3-phosphoethanolamine(in) = a 1,2-diacyl-sn-glycero-3-phosphoethanolamine(out)</text>
        <dbReference type="Rhea" id="RHEA:38895"/>
        <dbReference type="ChEBI" id="CHEBI:64612"/>
    </reaction>
</comment>
<evidence type="ECO:0000256" key="5">
    <source>
        <dbReference type="ARBA" id="ARBA00023136"/>
    </source>
</evidence>
<keyword evidence="3 16" id="KW-0812">Transmembrane</keyword>
<comment type="similarity">
    <text evidence="2">Belongs to the CLPTM1 family.</text>
</comment>